<keyword evidence="3" id="KW-1185">Reference proteome</keyword>
<dbReference type="OrthoDB" id="387985at2759"/>
<evidence type="ECO:0000313" key="3">
    <source>
        <dbReference type="Proteomes" id="UP000195521"/>
    </source>
</evidence>
<evidence type="ECO:0000256" key="1">
    <source>
        <dbReference type="SAM" id="MobiDB-lite"/>
    </source>
</evidence>
<accession>A0A1Y1JQW9</accession>
<reference evidence="3" key="1">
    <citation type="submission" date="2017-04" db="EMBL/GenBank/DDBJ databases">
        <title>Plasmodium gonderi genome.</title>
        <authorList>
            <person name="Arisue N."/>
            <person name="Honma H."/>
            <person name="Kawai S."/>
            <person name="Tougan T."/>
            <person name="Tanabe K."/>
            <person name="Horii T."/>
        </authorList>
    </citation>
    <scope>NUCLEOTIDE SEQUENCE [LARGE SCALE GENOMIC DNA]</scope>
    <source>
        <strain evidence="3">ATCC 30045</strain>
    </source>
</reference>
<dbReference type="EMBL" id="BDQF01000532">
    <property type="protein sequence ID" value="GAW84630.1"/>
    <property type="molecule type" value="Genomic_DNA"/>
</dbReference>
<evidence type="ECO:0000313" key="2">
    <source>
        <dbReference type="EMBL" id="GAW84630.1"/>
    </source>
</evidence>
<proteinExistence type="predicted"/>
<organism evidence="2 3">
    <name type="scientific">Plasmodium gonderi</name>
    <dbReference type="NCBI Taxonomy" id="77519"/>
    <lineage>
        <taxon>Eukaryota</taxon>
        <taxon>Sar</taxon>
        <taxon>Alveolata</taxon>
        <taxon>Apicomplexa</taxon>
        <taxon>Aconoidasida</taxon>
        <taxon>Haemosporida</taxon>
        <taxon>Plasmodiidae</taxon>
        <taxon>Plasmodium</taxon>
        <taxon>Plasmodium (Plasmodium)</taxon>
    </lineage>
</organism>
<gene>
    <name evidence="2" type="ORF">PGO_004080</name>
</gene>
<feature type="compositionally biased region" description="Basic and acidic residues" evidence="1">
    <location>
        <begin position="248"/>
        <end position="271"/>
    </location>
</feature>
<dbReference type="Pfam" id="PF05795">
    <property type="entry name" value="Plasmodium_Vir"/>
    <property type="match status" value="1"/>
</dbReference>
<name>A0A1Y1JQW9_PLAGO</name>
<dbReference type="AlphaFoldDB" id="A0A1Y1JQW9"/>
<dbReference type="GeneID" id="39745438"/>
<feature type="compositionally biased region" description="Acidic residues" evidence="1">
    <location>
        <begin position="272"/>
        <end position="284"/>
    </location>
</feature>
<protein>
    <submittedName>
        <fullName evidence="2">Variable surface protein</fullName>
    </submittedName>
</protein>
<feature type="region of interest" description="Disordered" evidence="1">
    <location>
        <begin position="248"/>
        <end position="291"/>
    </location>
</feature>
<comment type="caution">
    <text evidence="2">The sequence shown here is derived from an EMBL/GenBank/DDBJ whole genome shotgun (WGS) entry which is preliminary data.</text>
</comment>
<dbReference type="InterPro" id="IPR008780">
    <property type="entry name" value="Plasmodium_Vir"/>
</dbReference>
<dbReference type="RefSeq" id="XP_028547219.1">
    <property type="nucleotide sequence ID" value="XM_028691418.1"/>
</dbReference>
<dbReference type="Proteomes" id="UP000195521">
    <property type="component" value="Unassembled WGS sequence"/>
</dbReference>
<sequence>MAHNEAQKTFNNNEYLIILIFDLFLTFQTFDKTNLPSAKFYDVLDKNSMGLNVPYCKGFSNSYGTKGQIKNLCIKYINYLRNQEKIWSNFEYIKRNCNIFTFWLYDKLSISLNMDAKYCSNALSEINLMWTKTFSLDGRNNKYKCNPYHDIQNYHYAWENAKKLFDYSINFDYINSIKSNSKENCDKLCEYLSDIADIYIDNNKRCNHNAEHMCPGLWNEYEKYNPKDLLVKFNCHDDVPVLDIDVHDVSEGGRDGVPEKETEGGLEKGTEGEPDEGLEESPDGEEFHDIPEDGMVFQDDAQLLHDESNTLGTFGNSLLGLVLSSMLLGVLYNFTPLGRIFQNKFPNVAYMINNLSHKGKRLSNHRSDTYSPFREYLEENYIRYDPV</sequence>